<evidence type="ECO:0000256" key="8">
    <source>
        <dbReference type="PROSITE-ProRule" id="PRU00035"/>
    </source>
</evidence>
<dbReference type="Gene3D" id="1.20.920.10">
    <property type="entry name" value="Bromodomain-like"/>
    <property type="match status" value="1"/>
</dbReference>
<comment type="subcellular location">
    <subcellularLocation>
        <location evidence="1">Nucleus</location>
    </subcellularLocation>
</comment>
<dbReference type="PANTHER" id="PTHR22881:SF4">
    <property type="entry name" value="BROMODOMAIN-CONTAINING PROTEIN 9"/>
    <property type="match status" value="1"/>
</dbReference>
<evidence type="ECO:0000259" key="10">
    <source>
        <dbReference type="PROSITE" id="PS50014"/>
    </source>
</evidence>
<dbReference type="CDD" id="cd05513">
    <property type="entry name" value="Bromo_brd7_like"/>
    <property type="match status" value="1"/>
</dbReference>
<sequence>MGKKHKKHKPEWRKVEGDYEDKPLDKPLKLVLKVGGSEVTELSGSGHDSSYYDDRSDHEWERHKEKKKKKKKKSEKEKYVDDEDRRRRKVSEKKNESTPRQQLLEHFLRLLQRKDAHGFFAFPVTDAIAPGYSMIIKHPMDFSTMKDKIDTNEYKTITEFKADFKLMCDNAMVYNRPETVYYKAAKKLLHTGFKMMSKQAAILGDDHITPEEPVTEITPIHTEYPKKSKKQPCVIEQMCCSSTDSTAEEHVLALVEHAADEARDRINRFVPRSKMGYLKKDSDGSLNYTVVNQDPEAKEEETLPVDLSSLANKLIPGLTSLGFKDDRRHKVTFLSSAYNTQTLQNNSVYPDLLPEEMDMLYSAYGDETGVQCALSLQEFVKGSGSFTKRLVDDLLDKMTAGDHSKAVMQIRQKRNMPIDDMKSSLYGSGIEAGSVLDFMSMKSYPDNPLDMLNTLRKCVKKEPEHEDGHQHFDDAAKLLQEFQDAAVDRVGSRPSSNLSSLSNNSERDPHHLGTES</sequence>
<feature type="domain" description="Bromo" evidence="10">
    <location>
        <begin position="112"/>
        <end position="182"/>
    </location>
</feature>
<feature type="compositionally biased region" description="Basic residues" evidence="9">
    <location>
        <begin position="1"/>
        <end position="11"/>
    </location>
</feature>
<accession>A0A673JSZ0</accession>
<proteinExistence type="predicted"/>
<feature type="region of interest" description="Disordered" evidence="9">
    <location>
        <begin position="37"/>
        <end position="98"/>
    </location>
</feature>
<dbReference type="Proteomes" id="UP000472270">
    <property type="component" value="Unassembled WGS sequence"/>
</dbReference>
<feature type="region of interest" description="Disordered" evidence="9">
    <location>
        <begin position="1"/>
        <end position="21"/>
    </location>
</feature>
<evidence type="ECO:0000313" key="11">
    <source>
        <dbReference type="Ensembl" id="ENSSRHP00000056380.1"/>
    </source>
</evidence>
<dbReference type="SMART" id="SM00297">
    <property type="entry name" value="BROMO"/>
    <property type="match status" value="1"/>
</dbReference>
<dbReference type="GO" id="GO:0006357">
    <property type="term" value="P:regulation of transcription by RNA polymerase II"/>
    <property type="evidence" value="ECO:0007669"/>
    <property type="project" value="TreeGrafter"/>
</dbReference>
<keyword evidence="4 8" id="KW-0103">Bromodomain</keyword>
<dbReference type="Pfam" id="PF00439">
    <property type="entry name" value="Bromodomain"/>
    <property type="match status" value="1"/>
</dbReference>
<dbReference type="FunFam" id="1.20.920.10:FF:000022">
    <property type="entry name" value="Putative bromodomain-containing protein 9"/>
    <property type="match status" value="1"/>
</dbReference>
<feature type="compositionally biased region" description="Basic and acidic residues" evidence="9">
    <location>
        <begin position="505"/>
        <end position="516"/>
    </location>
</feature>
<dbReference type="InterPro" id="IPR001487">
    <property type="entry name" value="Bromodomain"/>
</dbReference>
<dbReference type="PRINTS" id="PR00503">
    <property type="entry name" value="BROMODOMAIN"/>
</dbReference>
<feature type="compositionally biased region" description="Basic and acidic residues" evidence="9">
    <location>
        <begin position="74"/>
        <end position="85"/>
    </location>
</feature>
<keyword evidence="3" id="KW-0805">Transcription regulation</keyword>
<evidence type="ECO:0000256" key="3">
    <source>
        <dbReference type="ARBA" id="ARBA00023015"/>
    </source>
</evidence>
<evidence type="ECO:0000256" key="6">
    <source>
        <dbReference type="ARBA" id="ARBA00023242"/>
    </source>
</evidence>
<reference evidence="11" key="2">
    <citation type="submission" date="2025-09" db="UniProtKB">
        <authorList>
            <consortium name="Ensembl"/>
        </authorList>
    </citation>
    <scope>IDENTIFICATION</scope>
</reference>
<dbReference type="InterPro" id="IPR036427">
    <property type="entry name" value="Bromodomain-like_sf"/>
</dbReference>
<dbReference type="SUPFAM" id="SSF47370">
    <property type="entry name" value="Bromodomain"/>
    <property type="match status" value="1"/>
</dbReference>
<organism evidence="11 12">
    <name type="scientific">Sinocyclocheilus rhinocerous</name>
    <dbReference type="NCBI Taxonomy" id="307959"/>
    <lineage>
        <taxon>Eukaryota</taxon>
        <taxon>Metazoa</taxon>
        <taxon>Chordata</taxon>
        <taxon>Craniata</taxon>
        <taxon>Vertebrata</taxon>
        <taxon>Euteleostomi</taxon>
        <taxon>Actinopterygii</taxon>
        <taxon>Neopterygii</taxon>
        <taxon>Teleostei</taxon>
        <taxon>Ostariophysi</taxon>
        <taxon>Cypriniformes</taxon>
        <taxon>Cyprinidae</taxon>
        <taxon>Cyprininae</taxon>
        <taxon>Sinocyclocheilus</taxon>
    </lineage>
</organism>
<reference evidence="11" key="1">
    <citation type="submission" date="2025-08" db="UniProtKB">
        <authorList>
            <consortium name="Ensembl"/>
        </authorList>
    </citation>
    <scope>IDENTIFICATION</scope>
</reference>
<keyword evidence="2" id="KW-0156">Chromatin regulator</keyword>
<dbReference type="PROSITE" id="PS50014">
    <property type="entry name" value="BROMODOMAIN_2"/>
    <property type="match status" value="1"/>
</dbReference>
<feature type="compositionally biased region" description="Basic residues" evidence="9">
    <location>
        <begin position="64"/>
        <end position="73"/>
    </location>
</feature>
<gene>
    <name evidence="11" type="primary">LOC107729802</name>
</gene>
<dbReference type="PANTHER" id="PTHR22881">
    <property type="entry name" value="BROMODOMAIN CONTAINING PROTEIN"/>
    <property type="match status" value="1"/>
</dbReference>
<protein>
    <recommendedName>
        <fullName evidence="7">Bromodomain-containing protein 9</fullName>
    </recommendedName>
</protein>
<evidence type="ECO:0000256" key="9">
    <source>
        <dbReference type="SAM" id="MobiDB-lite"/>
    </source>
</evidence>
<evidence type="ECO:0000256" key="2">
    <source>
        <dbReference type="ARBA" id="ARBA00022853"/>
    </source>
</evidence>
<evidence type="ECO:0000256" key="7">
    <source>
        <dbReference type="ARBA" id="ARBA00040982"/>
    </source>
</evidence>
<dbReference type="InterPro" id="IPR051831">
    <property type="entry name" value="Bromodomain_contain_prot"/>
</dbReference>
<evidence type="ECO:0000256" key="5">
    <source>
        <dbReference type="ARBA" id="ARBA00023163"/>
    </source>
</evidence>
<dbReference type="GO" id="GO:0006325">
    <property type="term" value="P:chromatin organization"/>
    <property type="evidence" value="ECO:0007669"/>
    <property type="project" value="UniProtKB-KW"/>
</dbReference>
<dbReference type="Pfam" id="PF12024">
    <property type="entry name" value="DUF3512"/>
    <property type="match status" value="1"/>
</dbReference>
<feature type="compositionally biased region" description="Basic and acidic residues" evidence="9">
    <location>
        <begin position="12"/>
        <end position="21"/>
    </location>
</feature>
<keyword evidence="12" id="KW-1185">Reference proteome</keyword>
<dbReference type="Ensembl" id="ENSSRHT00000057954.1">
    <property type="protein sequence ID" value="ENSSRHP00000056380.1"/>
    <property type="gene ID" value="ENSSRHG00000028285.1"/>
</dbReference>
<dbReference type="AlphaFoldDB" id="A0A673JSZ0"/>
<dbReference type="GO" id="GO:0005634">
    <property type="term" value="C:nucleus"/>
    <property type="evidence" value="ECO:0007669"/>
    <property type="project" value="UniProtKB-SubCell"/>
</dbReference>
<evidence type="ECO:0000256" key="4">
    <source>
        <dbReference type="ARBA" id="ARBA00023117"/>
    </source>
</evidence>
<feature type="region of interest" description="Disordered" evidence="9">
    <location>
        <begin position="485"/>
        <end position="516"/>
    </location>
</feature>
<keyword evidence="5" id="KW-0804">Transcription</keyword>
<evidence type="ECO:0000256" key="1">
    <source>
        <dbReference type="ARBA" id="ARBA00004123"/>
    </source>
</evidence>
<feature type="compositionally biased region" description="Basic and acidic residues" evidence="9">
    <location>
        <begin position="50"/>
        <end position="63"/>
    </location>
</feature>
<name>A0A673JSZ0_9TELE</name>
<evidence type="ECO:0000313" key="12">
    <source>
        <dbReference type="Proteomes" id="UP000472270"/>
    </source>
</evidence>
<dbReference type="InterPro" id="IPR021900">
    <property type="entry name" value="DUF3512"/>
</dbReference>
<feature type="compositionally biased region" description="Low complexity" evidence="9">
    <location>
        <begin position="495"/>
        <end position="504"/>
    </location>
</feature>
<keyword evidence="6" id="KW-0539">Nucleus</keyword>